<gene>
    <name evidence="1" type="ORF">ACFP3R_02290</name>
</gene>
<proteinExistence type="predicted"/>
<dbReference type="EMBL" id="JBHSQO010000002">
    <property type="protein sequence ID" value="MFC6088092.1"/>
    <property type="molecule type" value="Genomic_DNA"/>
</dbReference>
<sequence>MLILKRRVWGREDFSTQACKSTTDSLLTCIWRPATAACQDDADSDDGPTWPRCHPTCANAARTDRDIAALREHLIIAMLARRRRAAGRSNDDR</sequence>
<dbReference type="RefSeq" id="WP_380632216.1">
    <property type="nucleotide sequence ID" value="NZ_JBHSQO010000002.1"/>
</dbReference>
<evidence type="ECO:0000313" key="1">
    <source>
        <dbReference type="EMBL" id="MFC6088092.1"/>
    </source>
</evidence>
<keyword evidence="2" id="KW-1185">Reference proteome</keyword>
<protein>
    <submittedName>
        <fullName evidence="1">Uncharacterized protein</fullName>
    </submittedName>
</protein>
<dbReference type="Proteomes" id="UP001596220">
    <property type="component" value="Unassembled WGS sequence"/>
</dbReference>
<reference evidence="2" key="1">
    <citation type="journal article" date="2019" name="Int. J. Syst. Evol. Microbiol.">
        <title>The Global Catalogue of Microorganisms (GCM) 10K type strain sequencing project: providing services to taxonomists for standard genome sequencing and annotation.</title>
        <authorList>
            <consortium name="The Broad Institute Genomics Platform"/>
            <consortium name="The Broad Institute Genome Sequencing Center for Infectious Disease"/>
            <person name="Wu L."/>
            <person name="Ma J."/>
        </authorList>
    </citation>
    <scope>NUCLEOTIDE SEQUENCE [LARGE SCALE GENOMIC DNA]</scope>
    <source>
        <strain evidence="2">CGMCC 4.7246</strain>
    </source>
</reference>
<accession>A0ABW1P0G3</accession>
<name>A0ABW1P0G3_9PSEU</name>
<evidence type="ECO:0000313" key="2">
    <source>
        <dbReference type="Proteomes" id="UP001596220"/>
    </source>
</evidence>
<organism evidence="1 2">
    <name type="scientific">Saccharothrix lopnurensis</name>
    <dbReference type="NCBI Taxonomy" id="1670621"/>
    <lineage>
        <taxon>Bacteria</taxon>
        <taxon>Bacillati</taxon>
        <taxon>Actinomycetota</taxon>
        <taxon>Actinomycetes</taxon>
        <taxon>Pseudonocardiales</taxon>
        <taxon>Pseudonocardiaceae</taxon>
        <taxon>Saccharothrix</taxon>
    </lineage>
</organism>
<comment type="caution">
    <text evidence="1">The sequence shown here is derived from an EMBL/GenBank/DDBJ whole genome shotgun (WGS) entry which is preliminary data.</text>
</comment>